<dbReference type="NCBIfam" id="TIGR00087">
    <property type="entry name" value="surE"/>
    <property type="match status" value="1"/>
</dbReference>
<dbReference type="PANTHER" id="PTHR30457:SF12">
    <property type="entry name" value="5'_3'-NUCLEOTIDASE SURE"/>
    <property type="match status" value="1"/>
</dbReference>
<dbReference type="GO" id="GO:0005737">
    <property type="term" value="C:cytoplasm"/>
    <property type="evidence" value="ECO:0007669"/>
    <property type="project" value="UniProtKB-SubCell"/>
</dbReference>
<feature type="binding site" evidence="9">
    <location>
        <position position="119"/>
    </location>
    <ligand>
        <name>a divalent metal cation</name>
        <dbReference type="ChEBI" id="CHEBI:60240"/>
    </ligand>
</feature>
<feature type="domain" description="Survival protein SurE-like phosphatase/nucleotidase" evidence="10">
    <location>
        <begin position="30"/>
        <end position="213"/>
    </location>
</feature>
<keyword evidence="6 9" id="KW-0479">Metal-binding</keyword>
<accession>A0A841HH80</accession>
<evidence type="ECO:0000256" key="7">
    <source>
        <dbReference type="ARBA" id="ARBA00022741"/>
    </source>
</evidence>
<evidence type="ECO:0000256" key="9">
    <source>
        <dbReference type="HAMAP-Rule" id="MF_00060"/>
    </source>
</evidence>
<comment type="similarity">
    <text evidence="4 9">Belongs to the SurE nucleotidase family.</text>
</comment>
<evidence type="ECO:0000256" key="1">
    <source>
        <dbReference type="ARBA" id="ARBA00000815"/>
    </source>
</evidence>
<comment type="catalytic activity">
    <reaction evidence="1 9">
        <text>a ribonucleoside 5'-phosphate + H2O = a ribonucleoside + phosphate</text>
        <dbReference type="Rhea" id="RHEA:12484"/>
        <dbReference type="ChEBI" id="CHEBI:15377"/>
        <dbReference type="ChEBI" id="CHEBI:18254"/>
        <dbReference type="ChEBI" id="CHEBI:43474"/>
        <dbReference type="ChEBI" id="CHEBI:58043"/>
        <dbReference type="EC" id="3.1.3.5"/>
    </reaction>
</comment>
<sequence length="280" mass="30303">MRNSPAHAPQADLAQARTIRRDDDWPSVKILISNDDGYRAEGLRVLRESLAPLAEVTVVAPDRNRSGASNSLTLDVPLRVFPYDTDCHVVVSGTPTDCVHLAISGLFEHEHDMVVSGINEGANLGDDVLYSGTVAAAIEGRFLGLSAIAVSLVTRPGSGQHYATAGRIAAELVMRIQRSPLHQATILNVNVPDLPYEELKGCKATRLGYRHRSEPIVRSEDPRGRPVYWVGPPGVGQDAGDGTDFDAVANGYVSVTPLQIDLTRHSMLEDIGNWLRGREA</sequence>
<dbReference type="HAMAP" id="MF_00060">
    <property type="entry name" value="SurE"/>
    <property type="match status" value="1"/>
</dbReference>
<dbReference type="NCBIfam" id="NF001489">
    <property type="entry name" value="PRK00346.1-3"/>
    <property type="match status" value="1"/>
</dbReference>
<dbReference type="InterPro" id="IPR036523">
    <property type="entry name" value="SurE-like_sf"/>
</dbReference>
<name>A0A841HH80_9GAMM</name>
<dbReference type="AlphaFoldDB" id="A0A841HH80"/>
<dbReference type="NCBIfam" id="NF001490">
    <property type="entry name" value="PRK00346.1-4"/>
    <property type="match status" value="1"/>
</dbReference>
<dbReference type="Gene3D" id="3.40.1210.10">
    <property type="entry name" value="Survival protein SurE-like phosphatase/nucleotidase"/>
    <property type="match status" value="1"/>
</dbReference>
<feature type="binding site" evidence="9">
    <location>
        <position position="36"/>
    </location>
    <ligand>
        <name>a divalent metal cation</name>
        <dbReference type="ChEBI" id="CHEBI:60240"/>
    </ligand>
</feature>
<evidence type="ECO:0000256" key="6">
    <source>
        <dbReference type="ARBA" id="ARBA00022723"/>
    </source>
</evidence>
<dbReference type="GO" id="GO:0004309">
    <property type="term" value="F:exopolyphosphatase activity"/>
    <property type="evidence" value="ECO:0007669"/>
    <property type="project" value="TreeGrafter"/>
</dbReference>
<dbReference type="EMBL" id="JACHHZ010000001">
    <property type="protein sequence ID" value="MBB6091779.1"/>
    <property type="molecule type" value="Genomic_DNA"/>
</dbReference>
<dbReference type="GO" id="GO:0000166">
    <property type="term" value="F:nucleotide binding"/>
    <property type="evidence" value="ECO:0007669"/>
    <property type="project" value="UniProtKB-KW"/>
</dbReference>
<protein>
    <recommendedName>
        <fullName evidence="9">5'-nucleotidase SurE</fullName>
        <ecNumber evidence="9">3.1.3.5</ecNumber>
    </recommendedName>
    <alternativeName>
        <fullName evidence="9">Nucleoside 5'-monophosphate phosphohydrolase</fullName>
    </alternativeName>
</protein>
<dbReference type="InterPro" id="IPR002828">
    <property type="entry name" value="SurE-like_Pase/nucleotidase"/>
</dbReference>
<evidence type="ECO:0000313" key="12">
    <source>
        <dbReference type="Proteomes" id="UP000588068"/>
    </source>
</evidence>
<keyword evidence="7 9" id="KW-0547">Nucleotide-binding</keyword>
<comment type="subcellular location">
    <subcellularLocation>
        <location evidence="3 9">Cytoplasm</location>
    </subcellularLocation>
</comment>
<feature type="binding site" evidence="9">
    <location>
        <position position="35"/>
    </location>
    <ligand>
        <name>a divalent metal cation</name>
        <dbReference type="ChEBI" id="CHEBI:60240"/>
    </ligand>
</feature>
<dbReference type="PANTHER" id="PTHR30457">
    <property type="entry name" value="5'-NUCLEOTIDASE SURE"/>
    <property type="match status" value="1"/>
</dbReference>
<evidence type="ECO:0000256" key="4">
    <source>
        <dbReference type="ARBA" id="ARBA00011062"/>
    </source>
</evidence>
<organism evidence="11 12">
    <name type="scientific">Povalibacter uvarum</name>
    <dbReference type="NCBI Taxonomy" id="732238"/>
    <lineage>
        <taxon>Bacteria</taxon>
        <taxon>Pseudomonadati</taxon>
        <taxon>Pseudomonadota</taxon>
        <taxon>Gammaproteobacteria</taxon>
        <taxon>Steroidobacterales</taxon>
        <taxon>Steroidobacteraceae</taxon>
        <taxon>Povalibacter</taxon>
    </lineage>
</organism>
<feature type="binding site" evidence="9">
    <location>
        <position position="66"/>
    </location>
    <ligand>
        <name>a divalent metal cation</name>
        <dbReference type="ChEBI" id="CHEBI:60240"/>
    </ligand>
</feature>
<evidence type="ECO:0000256" key="3">
    <source>
        <dbReference type="ARBA" id="ARBA00004496"/>
    </source>
</evidence>
<comment type="cofactor">
    <cofactor evidence="9">
        <name>a divalent metal cation</name>
        <dbReference type="ChEBI" id="CHEBI:60240"/>
    </cofactor>
    <text evidence="9">Binds 1 divalent metal cation per subunit.</text>
</comment>
<dbReference type="EC" id="3.1.3.5" evidence="9"/>
<comment type="caution">
    <text evidence="11">The sequence shown here is derived from an EMBL/GenBank/DDBJ whole genome shotgun (WGS) entry which is preliminary data.</text>
</comment>
<comment type="function">
    <text evidence="9">Nucleotidase that shows phosphatase activity on nucleoside 5'-monophosphates.</text>
</comment>
<dbReference type="GO" id="GO:0046872">
    <property type="term" value="F:metal ion binding"/>
    <property type="evidence" value="ECO:0007669"/>
    <property type="project" value="UniProtKB-UniRule"/>
</dbReference>
<evidence type="ECO:0000259" key="10">
    <source>
        <dbReference type="Pfam" id="PF01975"/>
    </source>
</evidence>
<evidence type="ECO:0000256" key="5">
    <source>
        <dbReference type="ARBA" id="ARBA00022490"/>
    </source>
</evidence>
<dbReference type="InterPro" id="IPR030048">
    <property type="entry name" value="SurE"/>
</dbReference>
<keyword evidence="5 9" id="KW-0963">Cytoplasm</keyword>
<dbReference type="Pfam" id="PF01975">
    <property type="entry name" value="SurE"/>
    <property type="match status" value="1"/>
</dbReference>
<keyword evidence="8 9" id="KW-0378">Hydrolase</keyword>
<proteinExistence type="inferred from homology"/>
<dbReference type="SUPFAM" id="SSF64167">
    <property type="entry name" value="SurE-like"/>
    <property type="match status" value="1"/>
</dbReference>
<comment type="cofactor">
    <cofactor evidence="2">
        <name>Mg(2+)</name>
        <dbReference type="ChEBI" id="CHEBI:18420"/>
    </cofactor>
</comment>
<reference evidence="11 12" key="1">
    <citation type="submission" date="2020-08" db="EMBL/GenBank/DDBJ databases">
        <title>Genomic Encyclopedia of Type Strains, Phase IV (KMG-IV): sequencing the most valuable type-strain genomes for metagenomic binning, comparative biology and taxonomic classification.</title>
        <authorList>
            <person name="Goeker M."/>
        </authorList>
    </citation>
    <scope>NUCLEOTIDE SEQUENCE [LARGE SCALE GENOMIC DNA]</scope>
    <source>
        <strain evidence="11 12">DSM 26723</strain>
    </source>
</reference>
<dbReference type="Proteomes" id="UP000588068">
    <property type="component" value="Unassembled WGS sequence"/>
</dbReference>
<keyword evidence="12" id="KW-1185">Reference proteome</keyword>
<dbReference type="GO" id="GO:0008254">
    <property type="term" value="F:3'-nucleotidase activity"/>
    <property type="evidence" value="ECO:0007669"/>
    <property type="project" value="TreeGrafter"/>
</dbReference>
<evidence type="ECO:0000256" key="2">
    <source>
        <dbReference type="ARBA" id="ARBA00001946"/>
    </source>
</evidence>
<gene>
    <name evidence="9" type="primary">surE</name>
    <name evidence="11" type="ORF">HNQ60_000625</name>
</gene>
<dbReference type="FunFam" id="3.40.1210.10:FF:000001">
    <property type="entry name" value="5'/3'-nucleotidase SurE"/>
    <property type="match status" value="1"/>
</dbReference>
<evidence type="ECO:0000313" key="11">
    <source>
        <dbReference type="EMBL" id="MBB6091779.1"/>
    </source>
</evidence>
<evidence type="ECO:0000256" key="8">
    <source>
        <dbReference type="ARBA" id="ARBA00022801"/>
    </source>
</evidence>
<dbReference type="GO" id="GO:0008253">
    <property type="term" value="F:5'-nucleotidase activity"/>
    <property type="evidence" value="ECO:0007669"/>
    <property type="project" value="UniProtKB-UniRule"/>
</dbReference>